<comment type="caution">
    <text evidence="1">The sequence shown here is derived from an EMBL/GenBank/DDBJ whole genome shotgun (WGS) entry which is preliminary data.</text>
</comment>
<dbReference type="Proteomes" id="UP000003530">
    <property type="component" value="Unassembled WGS sequence"/>
</dbReference>
<dbReference type="AlphaFoldDB" id="F0IJ92"/>
<evidence type="ECO:0000313" key="1">
    <source>
        <dbReference type="EMBL" id="EGD37163.1"/>
    </source>
</evidence>
<name>F0IJ92_STRSA</name>
<protein>
    <submittedName>
        <fullName evidence="1">Uncharacterized protein</fullName>
    </submittedName>
</protein>
<gene>
    <name evidence="1" type="ORF">HMPREF9383_0194</name>
</gene>
<evidence type="ECO:0000313" key="2">
    <source>
        <dbReference type="Proteomes" id="UP000003530"/>
    </source>
</evidence>
<accession>F0IJ92</accession>
<sequence length="188" mass="21954">MMRLWTVQDKTVLETLRNDKIYFPNFDKSEYLKQIPAMAGLYNVFLNIFCTLNNTHLNGLVFCFAQMDSNGEVVGIDDFYSFVQKNKRSIKSLWKQFDIKYNIILELEVNEEFLNLMNIDINDFQFLMPPIEPDNIYYHEEDVGNILNEVARGVTRVGKLPSGVIQSHLPYIKPEYVVNTFSMFGLLD</sequence>
<proteinExistence type="predicted"/>
<organism evidence="1 2">
    <name type="scientific">Streptococcus sanguinis SK150</name>
    <dbReference type="NCBI Taxonomy" id="888811"/>
    <lineage>
        <taxon>Bacteria</taxon>
        <taxon>Bacillati</taxon>
        <taxon>Bacillota</taxon>
        <taxon>Bacilli</taxon>
        <taxon>Lactobacillales</taxon>
        <taxon>Streptococcaceae</taxon>
        <taxon>Streptococcus</taxon>
    </lineage>
</organism>
<dbReference type="HOGENOM" id="CLU_1440350_0_0_9"/>
<dbReference type="EMBL" id="AEXY01000004">
    <property type="protein sequence ID" value="EGD37163.1"/>
    <property type="molecule type" value="Genomic_DNA"/>
</dbReference>
<reference evidence="1 2" key="1">
    <citation type="submission" date="2011-02" db="EMBL/GenBank/DDBJ databases">
        <authorList>
            <person name="Muzny D."/>
            <person name="Qin X."/>
            <person name="Deng J."/>
            <person name="Jiang H."/>
            <person name="Liu Y."/>
            <person name="Qu J."/>
            <person name="Song X.-Z."/>
            <person name="Zhang L."/>
            <person name="Thornton R."/>
            <person name="Coyle M."/>
            <person name="Francisco L."/>
            <person name="Jackson L."/>
            <person name="Javaid M."/>
            <person name="Korchina V."/>
            <person name="Kovar C."/>
            <person name="Mata R."/>
            <person name="Mathew T."/>
            <person name="Ngo R."/>
            <person name="Nguyen L."/>
            <person name="Nguyen N."/>
            <person name="Okwuonu G."/>
            <person name="Ongeri F."/>
            <person name="Pham C."/>
            <person name="Simmons D."/>
            <person name="Wilczek-Boney K."/>
            <person name="Hale W."/>
            <person name="Jakkamsetti A."/>
            <person name="Pham P."/>
            <person name="Ruth R."/>
            <person name="San Lucas F."/>
            <person name="Warren J."/>
            <person name="Zhang J."/>
            <person name="Zhao Z."/>
            <person name="Zhou C."/>
            <person name="Zhu D."/>
            <person name="Lee S."/>
            <person name="Bess C."/>
            <person name="Blankenburg K."/>
            <person name="Forbes L."/>
            <person name="Fu Q."/>
            <person name="Gubbala S."/>
            <person name="Hirani K."/>
            <person name="Jayaseelan J.C."/>
            <person name="Lara F."/>
            <person name="Munidasa M."/>
            <person name="Palculict T."/>
            <person name="Patil S."/>
            <person name="Pu L.-L."/>
            <person name="Saada N."/>
            <person name="Tang L."/>
            <person name="Weissenberger G."/>
            <person name="Zhu Y."/>
            <person name="Hemphill L."/>
            <person name="Shang Y."/>
            <person name="Youmans B."/>
            <person name="Ayvaz T."/>
            <person name="Ross M."/>
            <person name="Santibanez J."/>
            <person name="Aqrawi P."/>
            <person name="Gross S."/>
            <person name="Joshi V."/>
            <person name="Fowler G."/>
            <person name="Nazareth L."/>
            <person name="Reid J."/>
            <person name="Worley K."/>
            <person name="Petrosino J."/>
            <person name="Highlander S."/>
            <person name="Gibbs R."/>
        </authorList>
    </citation>
    <scope>NUCLEOTIDE SEQUENCE [LARGE SCALE GENOMIC DNA]</scope>
    <source>
        <strain evidence="1 2">SK150</strain>
    </source>
</reference>